<proteinExistence type="predicted"/>
<evidence type="ECO:0000313" key="2">
    <source>
        <dbReference type="Proteomes" id="UP000177117"/>
    </source>
</evidence>
<gene>
    <name evidence="1" type="ORF">A2650_00420</name>
</gene>
<evidence type="ECO:0000313" key="1">
    <source>
        <dbReference type="EMBL" id="OGN01112.1"/>
    </source>
</evidence>
<dbReference type="EMBL" id="MGJD01000010">
    <property type="protein sequence ID" value="OGN01112.1"/>
    <property type="molecule type" value="Genomic_DNA"/>
</dbReference>
<name>A0A1F8EJV3_9BACT</name>
<reference evidence="1 2" key="1">
    <citation type="journal article" date="2016" name="Nat. Commun.">
        <title>Thousands of microbial genomes shed light on interconnected biogeochemical processes in an aquifer system.</title>
        <authorList>
            <person name="Anantharaman K."/>
            <person name="Brown C.T."/>
            <person name="Hug L.A."/>
            <person name="Sharon I."/>
            <person name="Castelle C.J."/>
            <person name="Probst A.J."/>
            <person name="Thomas B.C."/>
            <person name="Singh A."/>
            <person name="Wilkins M.J."/>
            <person name="Karaoz U."/>
            <person name="Brodie E.L."/>
            <person name="Williams K.H."/>
            <person name="Hubbard S.S."/>
            <person name="Banfield J.F."/>
        </authorList>
    </citation>
    <scope>NUCLEOTIDE SEQUENCE [LARGE SCALE GENOMIC DNA]</scope>
</reference>
<comment type="caution">
    <text evidence="1">The sequence shown here is derived from an EMBL/GenBank/DDBJ whole genome shotgun (WGS) entry which is preliminary data.</text>
</comment>
<dbReference type="Proteomes" id="UP000177117">
    <property type="component" value="Unassembled WGS sequence"/>
</dbReference>
<sequence>MTDYIFFDTIGWLTGGELWKIGRLDKSTVKISWPRTESLTTGTLVGTYVSSEEIHFLKKFKNLVIRPPSWRNASAGRIEPRNGLPAAYRAGFF</sequence>
<protein>
    <submittedName>
        <fullName evidence="1">Uncharacterized protein</fullName>
    </submittedName>
</protein>
<organism evidence="1 2">
    <name type="scientific">Candidatus Yanofskybacteria bacterium RIFCSPHIGHO2_01_FULL_41_53</name>
    <dbReference type="NCBI Taxonomy" id="1802663"/>
    <lineage>
        <taxon>Bacteria</taxon>
        <taxon>Candidatus Yanofskyibacteriota</taxon>
    </lineage>
</organism>
<accession>A0A1F8EJV3</accession>
<dbReference type="AlphaFoldDB" id="A0A1F8EJV3"/>